<feature type="region of interest" description="Disordered" evidence="2">
    <location>
        <begin position="183"/>
        <end position="270"/>
    </location>
</feature>
<dbReference type="PANTHER" id="PTHR10300:SF14">
    <property type="entry name" value="PROTEIN SARAH"/>
    <property type="match status" value="1"/>
</dbReference>
<organism evidence="3 4">
    <name type="scientific">Oleoguttula mirabilis</name>
    <dbReference type="NCBI Taxonomy" id="1507867"/>
    <lineage>
        <taxon>Eukaryota</taxon>
        <taxon>Fungi</taxon>
        <taxon>Dikarya</taxon>
        <taxon>Ascomycota</taxon>
        <taxon>Pezizomycotina</taxon>
        <taxon>Dothideomycetes</taxon>
        <taxon>Dothideomycetidae</taxon>
        <taxon>Mycosphaerellales</taxon>
        <taxon>Teratosphaeriaceae</taxon>
        <taxon>Oleoguttula</taxon>
    </lineage>
</organism>
<reference evidence="3 4" key="1">
    <citation type="submission" date="2021-11" db="EMBL/GenBank/DDBJ databases">
        <title>Black yeast isolated from Biological Soil Crust.</title>
        <authorList>
            <person name="Kurbessoian T."/>
        </authorList>
    </citation>
    <scope>NUCLEOTIDE SEQUENCE [LARGE SCALE GENOMIC DNA]</scope>
    <source>
        <strain evidence="3 4">CCFEE 5522</strain>
    </source>
</reference>
<dbReference type="PANTHER" id="PTHR10300">
    <property type="entry name" value="CALCIPRESSIN"/>
    <property type="match status" value="1"/>
</dbReference>
<dbReference type="FunFam" id="3.30.70.330:FF:000503">
    <property type="entry name" value="Calcineurin binding protein, putative"/>
    <property type="match status" value="1"/>
</dbReference>
<dbReference type="InterPro" id="IPR035979">
    <property type="entry name" value="RBD_domain_sf"/>
</dbReference>
<evidence type="ECO:0000256" key="2">
    <source>
        <dbReference type="SAM" id="MobiDB-lite"/>
    </source>
</evidence>
<proteinExistence type="inferred from homology"/>
<evidence type="ECO:0000313" key="3">
    <source>
        <dbReference type="EMBL" id="KAK4548027.1"/>
    </source>
</evidence>
<feature type="region of interest" description="Disordered" evidence="2">
    <location>
        <begin position="1"/>
        <end position="24"/>
    </location>
</feature>
<feature type="compositionally biased region" description="Basic and acidic residues" evidence="2">
    <location>
        <begin position="186"/>
        <end position="199"/>
    </location>
</feature>
<sequence length="270" mass="29857">MAMDIQTPPSSRGGRHSPNMSIDLSDLPPMIQPSPPSNTLLITNLQSPEIFAASNLESIQQAINEHAPIHTFSPLKSMRRIIASFWTVDDAVAIRKVLDGETVLGSRVRVYFGAQTKVEVDEEGRYLHLPKSNKLFFISPPPSPPMGWEMQNEAPPNKEVHAEDLADALKKLHARPGADDALYEQQEQRPRDDRQHDSLPRLATRQRSGTGTVLFDPQDHGHSPADLPAIALEDTSASPDAEENTSPMEGVETEKKFAHTARPPVELMET</sequence>
<dbReference type="Pfam" id="PF04847">
    <property type="entry name" value="Calcipressin"/>
    <property type="match status" value="1"/>
</dbReference>
<dbReference type="GO" id="GO:0008597">
    <property type="term" value="F:calcium-dependent protein serine/threonine phosphatase regulator activity"/>
    <property type="evidence" value="ECO:0007669"/>
    <property type="project" value="TreeGrafter"/>
</dbReference>
<evidence type="ECO:0008006" key="5">
    <source>
        <dbReference type="Google" id="ProtNLM"/>
    </source>
</evidence>
<dbReference type="SUPFAM" id="SSF54928">
    <property type="entry name" value="RNA-binding domain, RBD"/>
    <property type="match status" value="1"/>
</dbReference>
<keyword evidence="4" id="KW-1185">Reference proteome</keyword>
<dbReference type="GO" id="GO:0019722">
    <property type="term" value="P:calcium-mediated signaling"/>
    <property type="evidence" value="ECO:0007669"/>
    <property type="project" value="InterPro"/>
</dbReference>
<dbReference type="Proteomes" id="UP001324427">
    <property type="component" value="Unassembled WGS sequence"/>
</dbReference>
<dbReference type="InterPro" id="IPR012677">
    <property type="entry name" value="Nucleotide-bd_a/b_plait_sf"/>
</dbReference>
<name>A0AAV9JQY2_9PEZI</name>
<dbReference type="GO" id="GO:0005737">
    <property type="term" value="C:cytoplasm"/>
    <property type="evidence" value="ECO:0007669"/>
    <property type="project" value="TreeGrafter"/>
</dbReference>
<protein>
    <recommendedName>
        <fullName evidence="5">Calcipressin</fullName>
    </recommendedName>
</protein>
<evidence type="ECO:0000256" key="1">
    <source>
        <dbReference type="ARBA" id="ARBA00008209"/>
    </source>
</evidence>
<evidence type="ECO:0000313" key="4">
    <source>
        <dbReference type="Proteomes" id="UP001324427"/>
    </source>
</evidence>
<dbReference type="Gene3D" id="3.30.70.330">
    <property type="match status" value="1"/>
</dbReference>
<dbReference type="GO" id="GO:0005634">
    <property type="term" value="C:nucleus"/>
    <property type="evidence" value="ECO:0007669"/>
    <property type="project" value="TreeGrafter"/>
</dbReference>
<dbReference type="GO" id="GO:0003676">
    <property type="term" value="F:nucleic acid binding"/>
    <property type="evidence" value="ECO:0007669"/>
    <property type="project" value="InterPro"/>
</dbReference>
<dbReference type="AlphaFoldDB" id="A0AAV9JQY2"/>
<dbReference type="InterPro" id="IPR006931">
    <property type="entry name" value="Calcipressin"/>
</dbReference>
<comment type="similarity">
    <text evidence="1">Belongs to the RCAN family.</text>
</comment>
<accession>A0AAV9JQY2</accession>
<comment type="caution">
    <text evidence="3">The sequence shown here is derived from an EMBL/GenBank/DDBJ whole genome shotgun (WGS) entry which is preliminary data.</text>
</comment>
<gene>
    <name evidence="3" type="ORF">LTR36_010747</name>
</gene>
<dbReference type="EMBL" id="JAVFHQ010000009">
    <property type="protein sequence ID" value="KAK4548027.1"/>
    <property type="molecule type" value="Genomic_DNA"/>
</dbReference>